<sequence>MAGPERLRLLDTLADEIISKTNIRCTKGAKEILSMAAAVSASFLSACTDKFTDEGADGEAVIKKVLMSLGIPINFDGYLCC</sequence>
<dbReference type="AlphaFoldDB" id="A0A9Q9C4Q3"/>
<protein>
    <submittedName>
        <fullName evidence="1">Uncharacterized protein</fullName>
    </submittedName>
</protein>
<evidence type="ECO:0000313" key="1">
    <source>
        <dbReference type="EMBL" id="UTX44114.1"/>
    </source>
</evidence>
<gene>
    <name evidence="1" type="ORF">GPU96_10g19030</name>
</gene>
<name>A0A9Q9C4Q3_ENCHE</name>
<evidence type="ECO:0000313" key="2">
    <source>
        <dbReference type="Proteomes" id="UP001059546"/>
    </source>
</evidence>
<dbReference type="Proteomes" id="UP001059546">
    <property type="component" value="Chromosome X"/>
</dbReference>
<reference evidence="1" key="1">
    <citation type="submission" date="2021-05" db="EMBL/GenBank/DDBJ databases">
        <title>Encephalitozoon hellem ATCC 50604 Complete Genome.</title>
        <authorList>
            <person name="Mascarenhas dos Santos A.C."/>
            <person name="Julian A.T."/>
            <person name="Pombert J.-F."/>
        </authorList>
    </citation>
    <scope>NUCLEOTIDE SEQUENCE</scope>
    <source>
        <strain evidence="1">ATCC 50604</strain>
    </source>
</reference>
<proteinExistence type="predicted"/>
<dbReference type="EMBL" id="CP075156">
    <property type="protein sequence ID" value="UTX44114.1"/>
    <property type="molecule type" value="Genomic_DNA"/>
</dbReference>
<organism evidence="1 2">
    <name type="scientific">Encephalitozoon hellem</name>
    <name type="common">Microsporidian parasite</name>
    <dbReference type="NCBI Taxonomy" id="27973"/>
    <lineage>
        <taxon>Eukaryota</taxon>
        <taxon>Fungi</taxon>
        <taxon>Fungi incertae sedis</taxon>
        <taxon>Microsporidia</taxon>
        <taxon>Unikaryonidae</taxon>
        <taxon>Encephalitozoon</taxon>
    </lineage>
</organism>
<accession>A0A9Q9C4Q3</accession>